<evidence type="ECO:0000259" key="6">
    <source>
        <dbReference type="PROSITE" id="PS51741"/>
    </source>
</evidence>
<feature type="coiled-coil region" evidence="4">
    <location>
        <begin position="192"/>
        <end position="263"/>
    </location>
</feature>
<dbReference type="InterPro" id="IPR001452">
    <property type="entry name" value="SH3_domain"/>
</dbReference>
<gene>
    <name evidence="7" type="ORF">BCR33DRAFT_714653</name>
</gene>
<sequence>MLLARLGPVASLFSTRFAIKKSQQTQLSKLQYRAEGNLEVLNELRAFMKEKARLDDEYGRGLEKLAKSMQSKKFRRGPTLSGMSGKSTANLFKDTFKKPRESKGTGPDVSHQTQEEEVYVNEDGSSVRAIYTTYLALITESERMGKARAYASDRTANEISEFLKDYTKERNVSLRKTMDFAIKYQQELHTTYDDLEKMKLAYERAAKETETAKRKYEETAKKPNSGFNALKNAVSGMDGEERVELLRQKWKSLDARLAEARNDYLLAIASVNSQQSQYYSHDLSTWMKKFDNDFHAVARNMFAIHTELETSLAQSITDAVGHIRVVCDKIDHKIDTETFVFDNAQLFADPKPYIFEAYPGDRESDIVVNETSKVVLGHKLAHLQTQSDEIASALAKKTADHAGVKQLAATYAATPQFGNAMATADQLLDLENSMDILICVQRRLTAQIAILERANIAPIKNTDVVLPTRGLTSASNLSSRFYVAVYGYETNEEGELAFAEGEELTSESIESNGWLLVTSKRTGRQGLVPFNYIKEIVTGSPTITSLPRFPKPTPASSAEKVQALYDYAGSVAGELTFSAGDIITITNKNTGSADWWEGEGPRGKGQFPVSYVKQLTNGSRTSSVPTSPRLQAQKPRTFRVKALYDYSAGDAGELSFSTAEVIEVLDSSDNDWWNGRLRGAEGLFPASYVERI</sequence>
<dbReference type="Pfam" id="PF00611">
    <property type="entry name" value="FCH"/>
    <property type="match status" value="1"/>
</dbReference>
<dbReference type="FunFam" id="2.30.30.40:FF:000072">
    <property type="entry name" value="Unconventional Myosin IB"/>
    <property type="match status" value="1"/>
</dbReference>
<keyword evidence="1 2" id="KW-0728">SH3 domain</keyword>
<keyword evidence="8" id="KW-1185">Reference proteome</keyword>
<dbReference type="STRING" id="329046.A0A1Y2CMJ7"/>
<dbReference type="SUPFAM" id="SSF50044">
    <property type="entry name" value="SH3-domain"/>
    <property type="match status" value="3"/>
</dbReference>
<feature type="domain" description="SH3" evidence="5">
    <location>
        <begin position="635"/>
        <end position="692"/>
    </location>
</feature>
<evidence type="ECO:0008006" key="9">
    <source>
        <dbReference type="Google" id="ProtNLM"/>
    </source>
</evidence>
<evidence type="ECO:0000313" key="8">
    <source>
        <dbReference type="Proteomes" id="UP000193642"/>
    </source>
</evidence>
<evidence type="ECO:0000256" key="4">
    <source>
        <dbReference type="SAM" id="Coils"/>
    </source>
</evidence>
<accession>A0A1Y2CMJ7</accession>
<dbReference type="Gene3D" id="2.30.30.40">
    <property type="entry name" value="SH3 Domains"/>
    <property type="match status" value="3"/>
</dbReference>
<dbReference type="EMBL" id="MCGO01000012">
    <property type="protein sequence ID" value="ORY48251.1"/>
    <property type="molecule type" value="Genomic_DNA"/>
</dbReference>
<evidence type="ECO:0000256" key="2">
    <source>
        <dbReference type="PROSITE-ProRule" id="PRU00192"/>
    </source>
</evidence>
<dbReference type="InterPro" id="IPR031160">
    <property type="entry name" value="F_BAR_dom"/>
</dbReference>
<dbReference type="AlphaFoldDB" id="A0A1Y2CMJ7"/>
<name>A0A1Y2CMJ7_9FUNG</name>
<evidence type="ECO:0000256" key="1">
    <source>
        <dbReference type="ARBA" id="ARBA00022443"/>
    </source>
</evidence>
<dbReference type="Pfam" id="PF00018">
    <property type="entry name" value="SH3_1"/>
    <property type="match status" value="2"/>
</dbReference>
<dbReference type="PROSITE" id="PS50002">
    <property type="entry name" value="SH3"/>
    <property type="match status" value="3"/>
</dbReference>
<comment type="caution">
    <text evidence="7">The sequence shown here is derived from an EMBL/GenBank/DDBJ whole genome shotgun (WGS) entry which is preliminary data.</text>
</comment>
<feature type="domain" description="SH3" evidence="5">
    <location>
        <begin position="556"/>
        <end position="617"/>
    </location>
</feature>
<dbReference type="GO" id="GO:0030833">
    <property type="term" value="P:regulation of actin filament polymerization"/>
    <property type="evidence" value="ECO:0007669"/>
    <property type="project" value="TreeGrafter"/>
</dbReference>
<proteinExistence type="predicted"/>
<dbReference type="Gene3D" id="6.10.140.470">
    <property type="match status" value="1"/>
</dbReference>
<dbReference type="SMART" id="SM00326">
    <property type="entry name" value="SH3"/>
    <property type="match status" value="3"/>
</dbReference>
<evidence type="ECO:0000259" key="5">
    <source>
        <dbReference type="PROSITE" id="PS50002"/>
    </source>
</evidence>
<organism evidence="7 8">
    <name type="scientific">Rhizoclosmatium globosum</name>
    <dbReference type="NCBI Taxonomy" id="329046"/>
    <lineage>
        <taxon>Eukaryota</taxon>
        <taxon>Fungi</taxon>
        <taxon>Fungi incertae sedis</taxon>
        <taxon>Chytridiomycota</taxon>
        <taxon>Chytridiomycota incertae sedis</taxon>
        <taxon>Chytridiomycetes</taxon>
        <taxon>Chytridiales</taxon>
        <taxon>Chytriomycetaceae</taxon>
        <taxon>Rhizoclosmatium</taxon>
    </lineage>
</organism>
<reference evidence="7 8" key="1">
    <citation type="submission" date="2016-07" db="EMBL/GenBank/DDBJ databases">
        <title>Pervasive Adenine N6-methylation of Active Genes in Fungi.</title>
        <authorList>
            <consortium name="DOE Joint Genome Institute"/>
            <person name="Mondo S.J."/>
            <person name="Dannebaum R.O."/>
            <person name="Kuo R.C."/>
            <person name="Labutti K."/>
            <person name="Haridas S."/>
            <person name="Kuo A."/>
            <person name="Salamov A."/>
            <person name="Ahrendt S.R."/>
            <person name="Lipzen A."/>
            <person name="Sullivan W."/>
            <person name="Andreopoulos W.B."/>
            <person name="Clum A."/>
            <person name="Lindquist E."/>
            <person name="Daum C."/>
            <person name="Ramamoorthy G.K."/>
            <person name="Gryganskyi A."/>
            <person name="Culley D."/>
            <person name="Magnuson J.K."/>
            <person name="James T.Y."/>
            <person name="O'Malley M.A."/>
            <person name="Stajich J.E."/>
            <person name="Spatafora J.W."/>
            <person name="Visel A."/>
            <person name="Grigoriev I.V."/>
        </authorList>
    </citation>
    <scope>NUCLEOTIDE SEQUENCE [LARGE SCALE GENOMIC DNA]</scope>
    <source>
        <strain evidence="7 8">JEL800</strain>
    </source>
</reference>
<evidence type="ECO:0000256" key="3">
    <source>
        <dbReference type="PROSITE-ProRule" id="PRU01077"/>
    </source>
</evidence>
<dbReference type="PROSITE" id="PS51741">
    <property type="entry name" value="F_BAR"/>
    <property type="match status" value="1"/>
</dbReference>
<dbReference type="Gene3D" id="1.20.1270.60">
    <property type="entry name" value="Arfaptin homology (AH) domain/BAR domain"/>
    <property type="match status" value="1"/>
</dbReference>
<feature type="domain" description="SH3" evidence="5">
    <location>
        <begin position="477"/>
        <end position="538"/>
    </location>
</feature>
<keyword evidence="3 4" id="KW-0175">Coiled coil</keyword>
<dbReference type="PRINTS" id="PR00499">
    <property type="entry name" value="P67PHOX"/>
</dbReference>
<dbReference type="GO" id="GO:0030864">
    <property type="term" value="C:cortical actin cytoskeleton"/>
    <property type="evidence" value="ECO:0007669"/>
    <property type="project" value="UniProtKB-ARBA"/>
</dbReference>
<dbReference type="Pfam" id="PF14604">
    <property type="entry name" value="SH3_9"/>
    <property type="match status" value="1"/>
</dbReference>
<dbReference type="PRINTS" id="PR00452">
    <property type="entry name" value="SH3DOMAIN"/>
</dbReference>
<dbReference type="CDD" id="cd00174">
    <property type="entry name" value="SH3"/>
    <property type="match status" value="2"/>
</dbReference>
<dbReference type="InterPro" id="IPR027267">
    <property type="entry name" value="AH/BAR_dom_sf"/>
</dbReference>
<dbReference type="InterPro" id="IPR001060">
    <property type="entry name" value="FCH_dom"/>
</dbReference>
<dbReference type="Proteomes" id="UP000193642">
    <property type="component" value="Unassembled WGS sequence"/>
</dbReference>
<dbReference type="PANTHER" id="PTHR15735">
    <property type="entry name" value="FCH AND DOUBLE SH3 DOMAINS PROTEIN"/>
    <property type="match status" value="1"/>
</dbReference>
<dbReference type="InterPro" id="IPR036028">
    <property type="entry name" value="SH3-like_dom_sf"/>
</dbReference>
<dbReference type="GO" id="GO:0030036">
    <property type="term" value="P:actin cytoskeleton organization"/>
    <property type="evidence" value="ECO:0007669"/>
    <property type="project" value="UniProtKB-ARBA"/>
</dbReference>
<dbReference type="SUPFAM" id="SSF103657">
    <property type="entry name" value="BAR/IMD domain-like"/>
    <property type="match status" value="1"/>
</dbReference>
<protein>
    <recommendedName>
        <fullName evidence="9">FCH-domain-containing protein</fullName>
    </recommendedName>
</protein>
<dbReference type="OrthoDB" id="8783038at2759"/>
<evidence type="ECO:0000313" key="7">
    <source>
        <dbReference type="EMBL" id="ORY48251.1"/>
    </source>
</evidence>
<dbReference type="PANTHER" id="PTHR15735:SF21">
    <property type="entry name" value="PROTEIN NERVOUS WRECK"/>
    <property type="match status" value="1"/>
</dbReference>
<feature type="domain" description="F-BAR" evidence="6">
    <location>
        <begin position="13"/>
        <end position="335"/>
    </location>
</feature>